<dbReference type="InterPro" id="IPR006311">
    <property type="entry name" value="TAT_signal"/>
</dbReference>
<comment type="caution">
    <text evidence="2">The sequence shown here is derived from an EMBL/GenBank/DDBJ whole genome shotgun (WGS) entry which is preliminary data.</text>
</comment>
<dbReference type="PROSITE" id="PS51318">
    <property type="entry name" value="TAT"/>
    <property type="match status" value="1"/>
</dbReference>
<keyword evidence="3" id="KW-1185">Reference proteome</keyword>
<gene>
    <name evidence="2" type="ORF">D3273_01635</name>
</gene>
<sequence>MRFDPAALLRRRALPAVLAAGLLVAGASAGVADNLAPAAQPSVPAVDATAAPAAATGAPLSTDARIVVVEWKIKKGHEQEFLDYWATKSTVPDRSGLIAEFMSGQESREQFPWINWAAAESGDYTTFYNIGIWRKADDFMGQIGKYIDNNRPPMAFEADHRHRVFLQPLRWRIGQASLPAQDAQGVK</sequence>
<evidence type="ECO:0000256" key="1">
    <source>
        <dbReference type="SAM" id="SignalP"/>
    </source>
</evidence>
<dbReference type="RefSeq" id="WP_129222837.1">
    <property type="nucleotide sequence ID" value="NZ_QYBB01000001.1"/>
</dbReference>
<reference evidence="2 3" key="1">
    <citation type="submission" date="2018-12" db="EMBL/GenBank/DDBJ databases">
        <authorList>
            <person name="Grouzdev D.S."/>
            <person name="Krutkina M.S."/>
        </authorList>
    </citation>
    <scope>NUCLEOTIDE SEQUENCE [LARGE SCALE GENOMIC DNA]</scope>
    <source>
        <strain evidence="2 3">RmlP026</strain>
    </source>
</reference>
<evidence type="ECO:0000313" key="2">
    <source>
        <dbReference type="EMBL" id="RYC33977.1"/>
    </source>
</evidence>
<dbReference type="EMBL" id="QYBB01000001">
    <property type="protein sequence ID" value="RYC33977.1"/>
    <property type="molecule type" value="Genomic_DNA"/>
</dbReference>
<protein>
    <submittedName>
        <fullName evidence="2">Uncharacterized protein</fullName>
    </submittedName>
</protein>
<accession>A0A4Q2UFI4</accession>
<proteinExistence type="predicted"/>
<reference evidence="2 3" key="2">
    <citation type="submission" date="2019-02" db="EMBL/GenBank/DDBJ databases">
        <title>'Lichenibacterium ramalinii' gen. nov. sp. nov., 'Lichenibacterium minor' gen. nov. sp. nov.</title>
        <authorList>
            <person name="Pankratov T."/>
        </authorList>
    </citation>
    <scope>NUCLEOTIDE SEQUENCE [LARGE SCALE GENOMIC DNA]</scope>
    <source>
        <strain evidence="2 3">RmlP026</strain>
    </source>
</reference>
<dbReference type="Proteomes" id="UP000290759">
    <property type="component" value="Unassembled WGS sequence"/>
</dbReference>
<keyword evidence="1" id="KW-0732">Signal</keyword>
<evidence type="ECO:0000313" key="3">
    <source>
        <dbReference type="Proteomes" id="UP000290759"/>
    </source>
</evidence>
<organism evidence="2 3">
    <name type="scientific">Lichenibacterium minor</name>
    <dbReference type="NCBI Taxonomy" id="2316528"/>
    <lineage>
        <taxon>Bacteria</taxon>
        <taxon>Pseudomonadati</taxon>
        <taxon>Pseudomonadota</taxon>
        <taxon>Alphaproteobacteria</taxon>
        <taxon>Hyphomicrobiales</taxon>
        <taxon>Lichenihabitantaceae</taxon>
        <taxon>Lichenibacterium</taxon>
    </lineage>
</organism>
<feature type="signal peptide" evidence="1">
    <location>
        <begin position="1"/>
        <end position="29"/>
    </location>
</feature>
<name>A0A4Q2UFI4_9HYPH</name>
<feature type="chain" id="PRO_5020805620" evidence="1">
    <location>
        <begin position="30"/>
        <end position="187"/>
    </location>
</feature>
<dbReference type="OrthoDB" id="8019880at2"/>
<dbReference type="AlphaFoldDB" id="A0A4Q2UFI4"/>